<dbReference type="GO" id="GO:0005886">
    <property type="term" value="C:plasma membrane"/>
    <property type="evidence" value="ECO:0007669"/>
    <property type="project" value="TreeGrafter"/>
</dbReference>
<evidence type="ECO:0000313" key="3">
    <source>
        <dbReference type="EMBL" id="KHG11950.1"/>
    </source>
</evidence>
<keyword evidence="4" id="KW-1185">Reference proteome</keyword>
<proteinExistence type="predicted"/>
<accession>A0A0B0NGH9</accession>
<sequence>MEKRVAYSAEDPQLQHLNPKHNSNDDGVSPQLPLPPPPGHPLSSFVVQVPKNQIYRVPPPENAQIQEKYRMAAKKPKRKLPCLKYFICFLLVLLVIGLIIGTAILVVYFCFSPKGPVFSISSLIVKQQKGSPPTYDVKLKIKNPNEKMGITYASEEDDLKLTYWRKTLGWGEFPSLGQKKGNSNEVNIKVNGVKDKPLPQNVKKSMSGKRPISLEMNVETPLVFNVWILKMWRRTMEVKCKFRVSSMGEGTKIVSQVCNTKLA</sequence>
<reference evidence="4" key="1">
    <citation type="submission" date="2014-09" db="EMBL/GenBank/DDBJ databases">
        <authorList>
            <person name="Mudge J."/>
            <person name="Ramaraj T."/>
            <person name="Lindquist I.E."/>
            <person name="Bharti A.K."/>
            <person name="Sundararajan A."/>
            <person name="Cameron C.T."/>
            <person name="Woodward J.E."/>
            <person name="May G.D."/>
            <person name="Brubaker C."/>
            <person name="Broadhvest J."/>
            <person name="Wilkins T.A."/>
        </authorList>
    </citation>
    <scope>NUCLEOTIDE SEQUENCE</scope>
    <source>
        <strain evidence="4">cv. AKA8401</strain>
    </source>
</reference>
<dbReference type="PANTHER" id="PTHR31234">
    <property type="entry name" value="LATE EMBRYOGENESIS ABUNDANT (LEA) HYDROXYPROLINE-RICH GLYCOPROTEIN FAMILY"/>
    <property type="match status" value="1"/>
</dbReference>
<evidence type="ECO:0000313" key="4">
    <source>
        <dbReference type="Proteomes" id="UP000032142"/>
    </source>
</evidence>
<dbReference type="EMBL" id="KN396750">
    <property type="protein sequence ID" value="KHG11950.1"/>
    <property type="molecule type" value="Genomic_DNA"/>
</dbReference>
<dbReference type="GO" id="GO:0098542">
    <property type="term" value="P:defense response to other organism"/>
    <property type="evidence" value="ECO:0007669"/>
    <property type="project" value="InterPro"/>
</dbReference>
<dbReference type="OrthoDB" id="996955at2759"/>
<keyword evidence="2" id="KW-0472">Membrane</keyword>
<gene>
    <name evidence="3" type="ORF">F383_17766</name>
</gene>
<dbReference type="OMA" id="PMEIKSW"/>
<dbReference type="InterPro" id="IPR044839">
    <property type="entry name" value="NDR1-like"/>
</dbReference>
<dbReference type="Proteomes" id="UP000032142">
    <property type="component" value="Unassembled WGS sequence"/>
</dbReference>
<name>A0A0B0NGH9_GOSAR</name>
<evidence type="ECO:0000256" key="2">
    <source>
        <dbReference type="ARBA" id="ARBA00023136"/>
    </source>
</evidence>
<dbReference type="AlphaFoldDB" id="A0A0B0NGH9"/>
<evidence type="ECO:0000256" key="1">
    <source>
        <dbReference type="ARBA" id="ARBA00004370"/>
    </source>
</evidence>
<comment type="subcellular location">
    <subcellularLocation>
        <location evidence="1">Membrane</location>
    </subcellularLocation>
</comment>
<dbReference type="PANTHER" id="PTHR31234:SF2">
    <property type="entry name" value="OS05G0199100 PROTEIN"/>
    <property type="match status" value="1"/>
</dbReference>
<dbReference type="KEGG" id="gab:108478620"/>
<organism evidence="3 4">
    <name type="scientific">Gossypium arboreum</name>
    <name type="common">Tree cotton</name>
    <name type="synonym">Gossypium nanking</name>
    <dbReference type="NCBI Taxonomy" id="29729"/>
    <lineage>
        <taxon>Eukaryota</taxon>
        <taxon>Viridiplantae</taxon>
        <taxon>Streptophyta</taxon>
        <taxon>Embryophyta</taxon>
        <taxon>Tracheophyta</taxon>
        <taxon>Spermatophyta</taxon>
        <taxon>Magnoliopsida</taxon>
        <taxon>eudicotyledons</taxon>
        <taxon>Gunneridae</taxon>
        <taxon>Pentapetalae</taxon>
        <taxon>rosids</taxon>
        <taxon>malvids</taxon>
        <taxon>Malvales</taxon>
        <taxon>Malvaceae</taxon>
        <taxon>Malvoideae</taxon>
        <taxon>Gossypium</taxon>
    </lineage>
</organism>
<protein>
    <submittedName>
        <fullName evidence="3">Uncharacterized protein</fullName>
    </submittedName>
</protein>